<dbReference type="GO" id="GO:0071949">
    <property type="term" value="F:FAD binding"/>
    <property type="evidence" value="ECO:0007669"/>
    <property type="project" value="InterPro"/>
</dbReference>
<dbReference type="PROSITE" id="PS51387">
    <property type="entry name" value="FAD_PCMH"/>
    <property type="match status" value="1"/>
</dbReference>
<dbReference type="InterPro" id="IPR016166">
    <property type="entry name" value="FAD-bd_PCMH"/>
</dbReference>
<evidence type="ECO:0000256" key="7">
    <source>
        <dbReference type="ARBA" id="ARBA00023180"/>
    </source>
</evidence>
<dbReference type="PANTHER" id="PTHR32448">
    <property type="entry name" value="OS08G0158400 PROTEIN"/>
    <property type="match status" value="1"/>
</dbReference>
<dbReference type="InterPro" id="IPR036318">
    <property type="entry name" value="FAD-bd_PCMH-like_sf"/>
</dbReference>
<dbReference type="GO" id="GO:0016491">
    <property type="term" value="F:oxidoreductase activity"/>
    <property type="evidence" value="ECO:0007669"/>
    <property type="project" value="InterPro"/>
</dbReference>
<comment type="similarity">
    <text evidence="2">Belongs to the oxygen-dependent FAD-linked oxidoreductase family.</text>
</comment>
<evidence type="ECO:0000256" key="3">
    <source>
        <dbReference type="ARBA" id="ARBA00022630"/>
    </source>
</evidence>
<feature type="signal peptide" evidence="8">
    <location>
        <begin position="1"/>
        <end position="23"/>
    </location>
</feature>
<dbReference type="InterPro" id="IPR016169">
    <property type="entry name" value="FAD-bd_PCMH_sub2"/>
</dbReference>
<sequence length="526" mass="59111">MGTMSSLFYAFFVMLSISYAASSSSIHDNFLKCLSFHSNQSPKIPIYIPNTSSYSSILQSSVQNLRFLSSTIPKPQLIVTPLDDSHVQASVICCRKHGLQLKVRSGGHDYEGLSYTSDVPFIVVDLANIRSVDVDVEDGSAWVQAGATLGEVYYNIAKKSRTHGFPAGTCPTVGVGGHFSGGGYGALVRKFGLAADNIIDARLVNAKGEILDRKSMGEDLFWAIRGGGGGSFGVILSWKIKLVPVPQTVTVFTVTRNLEQGATELVHKWQSIAHTLPRELFIRVLIIGKANTTISALFQTLYLGRSKQLLKEMNQSFPELGIKSSDCAEVSWIQSVLSFAFFPLNESVNVLLNRTQITTRSFKAKSDFVKEPIPIIGLKGIWKRFFEANEPMMIWSPYGGRISEIGESNIPFFHRKEYIYEIQHLVYWDKEGIEVANKNINWMKRFYRYMAPYVSKSPRAAYINYRDLDLGQSKNGTATYSQARAWGVKYFNKNFEKLVQVKSKFDPDNFFRNEQKHSLIIEFSYT</sequence>
<dbReference type="InterPro" id="IPR006094">
    <property type="entry name" value="Oxid_FAD_bind_N"/>
</dbReference>
<dbReference type="InterPro" id="IPR016167">
    <property type="entry name" value="FAD-bd_PCMH_sub1"/>
</dbReference>
<dbReference type="AlphaFoldDB" id="A0AAP0IGR1"/>
<organism evidence="10 11">
    <name type="scientific">Stephania yunnanensis</name>
    <dbReference type="NCBI Taxonomy" id="152371"/>
    <lineage>
        <taxon>Eukaryota</taxon>
        <taxon>Viridiplantae</taxon>
        <taxon>Streptophyta</taxon>
        <taxon>Embryophyta</taxon>
        <taxon>Tracheophyta</taxon>
        <taxon>Spermatophyta</taxon>
        <taxon>Magnoliopsida</taxon>
        <taxon>Ranunculales</taxon>
        <taxon>Menispermaceae</taxon>
        <taxon>Menispermoideae</taxon>
        <taxon>Cissampelideae</taxon>
        <taxon>Stephania</taxon>
    </lineage>
</organism>
<keyword evidence="4 8" id="KW-0732">Signal</keyword>
<keyword evidence="5" id="KW-0274">FAD</keyword>
<proteinExistence type="inferred from homology"/>
<keyword evidence="11" id="KW-1185">Reference proteome</keyword>
<dbReference type="EMBL" id="JBBNAF010000009">
    <property type="protein sequence ID" value="KAK9115168.1"/>
    <property type="molecule type" value="Genomic_DNA"/>
</dbReference>
<keyword evidence="6" id="KW-1015">Disulfide bond</keyword>
<name>A0AAP0IGR1_9MAGN</name>
<evidence type="ECO:0000313" key="10">
    <source>
        <dbReference type="EMBL" id="KAK9115168.1"/>
    </source>
</evidence>
<dbReference type="Pfam" id="PF01565">
    <property type="entry name" value="FAD_binding_4"/>
    <property type="match status" value="1"/>
</dbReference>
<reference evidence="10 11" key="1">
    <citation type="submission" date="2024-01" db="EMBL/GenBank/DDBJ databases">
        <title>Genome assemblies of Stephania.</title>
        <authorList>
            <person name="Yang L."/>
        </authorList>
    </citation>
    <scope>NUCLEOTIDE SEQUENCE [LARGE SCALE GENOMIC DNA]</scope>
    <source>
        <strain evidence="10">YNDBR</strain>
        <tissue evidence="10">Leaf</tissue>
    </source>
</reference>
<comment type="caution">
    <text evidence="10">The sequence shown here is derived from an EMBL/GenBank/DDBJ whole genome shotgun (WGS) entry which is preliminary data.</text>
</comment>
<protein>
    <recommendedName>
        <fullName evidence="9">FAD-binding PCMH-type domain-containing protein</fullName>
    </recommendedName>
</protein>
<evidence type="ECO:0000259" key="9">
    <source>
        <dbReference type="PROSITE" id="PS51387"/>
    </source>
</evidence>
<dbReference type="Pfam" id="PF08031">
    <property type="entry name" value="BBE"/>
    <property type="match status" value="1"/>
</dbReference>
<dbReference type="Proteomes" id="UP001420932">
    <property type="component" value="Unassembled WGS sequence"/>
</dbReference>
<dbReference type="SUPFAM" id="SSF56176">
    <property type="entry name" value="FAD-binding/transporter-associated domain-like"/>
    <property type="match status" value="1"/>
</dbReference>
<dbReference type="Gene3D" id="3.30.465.10">
    <property type="match status" value="1"/>
</dbReference>
<evidence type="ECO:0000256" key="1">
    <source>
        <dbReference type="ARBA" id="ARBA00001974"/>
    </source>
</evidence>
<evidence type="ECO:0000256" key="6">
    <source>
        <dbReference type="ARBA" id="ARBA00023157"/>
    </source>
</evidence>
<evidence type="ECO:0000256" key="2">
    <source>
        <dbReference type="ARBA" id="ARBA00005466"/>
    </source>
</evidence>
<accession>A0AAP0IGR1</accession>
<gene>
    <name evidence="10" type="ORF">Syun_021965</name>
</gene>
<dbReference type="Gene3D" id="3.40.462.20">
    <property type="match status" value="1"/>
</dbReference>
<evidence type="ECO:0000256" key="8">
    <source>
        <dbReference type="SAM" id="SignalP"/>
    </source>
</evidence>
<feature type="domain" description="FAD-binding PCMH-type" evidence="9">
    <location>
        <begin position="71"/>
        <end position="245"/>
    </location>
</feature>
<comment type="cofactor">
    <cofactor evidence="1">
        <name>FAD</name>
        <dbReference type="ChEBI" id="CHEBI:57692"/>
    </cofactor>
</comment>
<keyword evidence="3" id="KW-0285">Flavoprotein</keyword>
<dbReference type="InterPro" id="IPR012951">
    <property type="entry name" value="BBE"/>
</dbReference>
<evidence type="ECO:0000256" key="4">
    <source>
        <dbReference type="ARBA" id="ARBA00022729"/>
    </source>
</evidence>
<dbReference type="FunFam" id="3.30.43.10:FF:000004">
    <property type="entry name" value="Berberine bridge enzyme-like 15"/>
    <property type="match status" value="1"/>
</dbReference>
<evidence type="ECO:0000313" key="11">
    <source>
        <dbReference type="Proteomes" id="UP001420932"/>
    </source>
</evidence>
<evidence type="ECO:0000256" key="5">
    <source>
        <dbReference type="ARBA" id="ARBA00022827"/>
    </source>
</evidence>
<keyword evidence="7" id="KW-0325">Glycoprotein</keyword>
<feature type="chain" id="PRO_5042877229" description="FAD-binding PCMH-type domain-containing protein" evidence="8">
    <location>
        <begin position="24"/>
        <end position="526"/>
    </location>
</feature>
<dbReference type="Gene3D" id="3.30.43.10">
    <property type="entry name" value="Uridine Diphospho-n-acetylenolpyruvylglucosamine Reductase, domain 2"/>
    <property type="match status" value="1"/>
</dbReference>